<dbReference type="GO" id="GO:0005975">
    <property type="term" value="P:carbohydrate metabolic process"/>
    <property type="evidence" value="ECO:0007669"/>
    <property type="project" value="InterPro"/>
</dbReference>
<dbReference type="GO" id="GO:0005509">
    <property type="term" value="F:calcium ion binding"/>
    <property type="evidence" value="ECO:0007669"/>
    <property type="project" value="InterPro"/>
</dbReference>
<evidence type="ECO:0000256" key="1">
    <source>
        <dbReference type="ARBA" id="ARBA00004240"/>
    </source>
</evidence>
<dbReference type="OrthoDB" id="8118055at2759"/>
<feature type="active site" evidence="5">
    <location>
        <position position="387"/>
    </location>
</feature>
<keyword evidence="3" id="KW-0256">Endoplasmic reticulum</keyword>
<dbReference type="GO" id="GO:0004571">
    <property type="term" value="F:mannosyl-oligosaccharide 1,2-alpha-mannosidase activity"/>
    <property type="evidence" value="ECO:0007669"/>
    <property type="project" value="InterPro"/>
</dbReference>
<dbReference type="GO" id="GO:1904380">
    <property type="term" value="P:endoplasmic reticulum mannose trimming"/>
    <property type="evidence" value="ECO:0007669"/>
    <property type="project" value="InterPro"/>
</dbReference>
<feature type="chain" id="PRO_5007888625" description="alpha-1,2-Mannosidase" evidence="8">
    <location>
        <begin position="26"/>
        <end position="833"/>
    </location>
</feature>
<organism evidence="10 11">
    <name type="scientific">Calocera viscosa (strain TUFC12733)</name>
    <dbReference type="NCBI Taxonomy" id="1330018"/>
    <lineage>
        <taxon>Eukaryota</taxon>
        <taxon>Fungi</taxon>
        <taxon>Dikarya</taxon>
        <taxon>Basidiomycota</taxon>
        <taxon>Agaricomycotina</taxon>
        <taxon>Dacrymycetes</taxon>
        <taxon>Dacrymycetales</taxon>
        <taxon>Dacrymycetaceae</taxon>
        <taxon>Calocera</taxon>
    </lineage>
</organism>
<dbReference type="Pfam" id="PF01532">
    <property type="entry name" value="Glyco_hydro_47"/>
    <property type="match status" value="1"/>
</dbReference>
<evidence type="ECO:0000313" key="11">
    <source>
        <dbReference type="Proteomes" id="UP000076738"/>
    </source>
</evidence>
<dbReference type="AlphaFoldDB" id="A0A167J4P9"/>
<dbReference type="Gene3D" id="3.50.30.30">
    <property type="match status" value="1"/>
</dbReference>
<feature type="signal peptide" evidence="8">
    <location>
        <begin position="1"/>
        <end position="25"/>
    </location>
</feature>
<dbReference type="InterPro" id="IPR044674">
    <property type="entry name" value="EDEM1/2/3"/>
</dbReference>
<keyword evidence="6" id="KW-0479">Metal-binding</keyword>
<dbReference type="InterPro" id="IPR001382">
    <property type="entry name" value="Glyco_hydro_47"/>
</dbReference>
<dbReference type="InterPro" id="IPR036026">
    <property type="entry name" value="Seven-hairpin_glycosidases"/>
</dbReference>
<comment type="subcellular location">
    <subcellularLocation>
        <location evidence="1">Endoplasmic reticulum</location>
    </subcellularLocation>
</comment>
<protein>
    <recommendedName>
        <fullName evidence="7">alpha-1,2-Mannosidase</fullName>
        <ecNumber evidence="7">3.2.1.-</ecNumber>
    </recommendedName>
</protein>
<evidence type="ECO:0000259" key="9">
    <source>
        <dbReference type="Pfam" id="PF02225"/>
    </source>
</evidence>
<evidence type="ECO:0000313" key="10">
    <source>
        <dbReference type="EMBL" id="KZO93248.1"/>
    </source>
</evidence>
<dbReference type="GO" id="GO:0036503">
    <property type="term" value="P:ERAD pathway"/>
    <property type="evidence" value="ECO:0007669"/>
    <property type="project" value="UniProtKB-ARBA"/>
</dbReference>
<evidence type="ECO:0000256" key="7">
    <source>
        <dbReference type="RuleBase" id="RU361193"/>
    </source>
</evidence>
<dbReference type="InterPro" id="IPR003137">
    <property type="entry name" value="PA_domain"/>
</dbReference>
<dbReference type="EC" id="3.2.1.-" evidence="7"/>
<keyword evidence="7 10" id="KW-0378">Hydrolase</keyword>
<comment type="similarity">
    <text evidence="2 7">Belongs to the glycosyl hydrolase 47 family.</text>
</comment>
<dbReference type="PRINTS" id="PR00747">
    <property type="entry name" value="GLYHDRLASE47"/>
</dbReference>
<keyword evidence="4" id="KW-0325">Glycoprotein</keyword>
<comment type="cofactor">
    <cofactor evidence="6">
        <name>Ca(2+)</name>
        <dbReference type="ChEBI" id="CHEBI:29108"/>
    </cofactor>
</comment>
<feature type="active site" description="Proton donor" evidence="5">
    <location>
        <position position="368"/>
    </location>
</feature>
<dbReference type="SUPFAM" id="SSF48225">
    <property type="entry name" value="Seven-hairpin glycosidases"/>
    <property type="match status" value="1"/>
</dbReference>
<proteinExistence type="inferred from homology"/>
<dbReference type="Proteomes" id="UP000076738">
    <property type="component" value="Unassembled WGS sequence"/>
</dbReference>
<dbReference type="GO" id="GO:0016020">
    <property type="term" value="C:membrane"/>
    <property type="evidence" value="ECO:0007669"/>
    <property type="project" value="InterPro"/>
</dbReference>
<keyword evidence="6" id="KW-0106">Calcium</keyword>
<accession>A0A167J4P9</accession>
<keyword evidence="11" id="KW-1185">Reference proteome</keyword>
<dbReference type="InterPro" id="IPR012341">
    <property type="entry name" value="6hp_glycosidase-like_sf"/>
</dbReference>
<dbReference type="PANTHER" id="PTHR45679:SF5">
    <property type="entry name" value="ER DEGRADATION-ENHANCING ALPHA-MANNOSIDASE-LIKE PROTEIN 1"/>
    <property type="match status" value="1"/>
</dbReference>
<reference evidence="10 11" key="1">
    <citation type="journal article" date="2016" name="Mol. Biol. Evol.">
        <title>Comparative Genomics of Early-Diverging Mushroom-Forming Fungi Provides Insights into the Origins of Lignocellulose Decay Capabilities.</title>
        <authorList>
            <person name="Nagy L.G."/>
            <person name="Riley R."/>
            <person name="Tritt A."/>
            <person name="Adam C."/>
            <person name="Daum C."/>
            <person name="Floudas D."/>
            <person name="Sun H."/>
            <person name="Yadav J.S."/>
            <person name="Pangilinan J."/>
            <person name="Larsson K.H."/>
            <person name="Matsuura K."/>
            <person name="Barry K."/>
            <person name="Labutti K."/>
            <person name="Kuo R."/>
            <person name="Ohm R.A."/>
            <person name="Bhattacharya S.S."/>
            <person name="Shirouzu T."/>
            <person name="Yoshinaga Y."/>
            <person name="Martin F.M."/>
            <person name="Grigoriev I.V."/>
            <person name="Hibbett D.S."/>
        </authorList>
    </citation>
    <scope>NUCLEOTIDE SEQUENCE [LARGE SCALE GENOMIC DNA]</scope>
    <source>
        <strain evidence="10 11">TUFC12733</strain>
    </source>
</reference>
<dbReference type="InterPro" id="IPR046450">
    <property type="entry name" value="PA_dom_sf"/>
</dbReference>
<dbReference type="SUPFAM" id="SSF52025">
    <property type="entry name" value="PA domain"/>
    <property type="match status" value="1"/>
</dbReference>
<gene>
    <name evidence="10" type="ORF">CALVIDRAFT_264627</name>
</gene>
<dbReference type="GO" id="GO:0044322">
    <property type="term" value="C:endoplasmic reticulum quality control compartment"/>
    <property type="evidence" value="ECO:0007669"/>
    <property type="project" value="GOC"/>
</dbReference>
<feature type="active site" description="Proton donor" evidence="5">
    <location>
        <position position="132"/>
    </location>
</feature>
<evidence type="ECO:0000256" key="4">
    <source>
        <dbReference type="ARBA" id="ARBA00023180"/>
    </source>
</evidence>
<keyword evidence="7" id="KW-0326">Glycosidase</keyword>
<dbReference type="EMBL" id="KV417303">
    <property type="protein sequence ID" value="KZO93248.1"/>
    <property type="molecule type" value="Genomic_DNA"/>
</dbReference>
<dbReference type="Gene3D" id="1.50.10.10">
    <property type="match status" value="1"/>
</dbReference>
<dbReference type="Pfam" id="PF02225">
    <property type="entry name" value="PA"/>
    <property type="match status" value="1"/>
</dbReference>
<evidence type="ECO:0000256" key="3">
    <source>
        <dbReference type="ARBA" id="ARBA00022824"/>
    </source>
</evidence>
<evidence type="ECO:0000256" key="2">
    <source>
        <dbReference type="ARBA" id="ARBA00007658"/>
    </source>
</evidence>
<evidence type="ECO:0000256" key="8">
    <source>
        <dbReference type="SAM" id="SignalP"/>
    </source>
</evidence>
<evidence type="ECO:0000256" key="6">
    <source>
        <dbReference type="PIRSR" id="PIRSR601382-2"/>
    </source>
</evidence>
<evidence type="ECO:0000256" key="5">
    <source>
        <dbReference type="PIRSR" id="PIRSR601382-1"/>
    </source>
</evidence>
<feature type="binding site" evidence="6">
    <location>
        <position position="473"/>
    </location>
    <ligand>
        <name>Ca(2+)</name>
        <dbReference type="ChEBI" id="CHEBI:29108"/>
    </ligand>
</feature>
<sequence>MLWHRWRQAALVLILYHLGRSPVEAARWTDSRKVGYRDQVRDLWYHGFNAYMNHAFPFDELRPLTCQGRGPDWQDPTNIAVNDVNGNFSVTLIDSLSALVVLGDRARFSESVHNVVEFVPTFDIDTRPQVFETTIRVLGGLLSAHIFAISEEHGMRVEWYKGELLDLAEDLGQRLLRAFNTPTGMPYARVNLRHGLRRDETSESCSAGVASLVLEFATLSRLTGKPVYEAAARKAFYAVWNRRSDLNLVGNSINVVTGAWVVPLMSGIGAGIDSFYEYALKSYILLGEPDFLDVWHESYAAVMKHLRGREGFWFRNTWMDSGLLASVHVDALSAFWPGLQVLGGDVQNAIKSHLVYWNLWRRYSAMPERFNIINKEVEIKGYPLRPEFVESNYFLYRATKDSFYLDVGARILGDLQRRTYVRCGIACLHNVETGQLADRMESFVLSETLKYLYLLFDEDHPFHIKDIPIIFTTEGHPLILPEETVGPPAARRSLRQAEKLSCPAYYPPLLGIAEDDHWSPGIVGGVKDRVDVETARHLVGGPDSGQEWWTADGWCELPQVEEYAFDFILSTDGKPKPEDLSPGPKKLRKVDDGFVLNDISGIRAHIVRRLDDKGYDITKLGPHRVLTGQTVYVNDTRIMRPVAVEVPSDTAKLDLFWQSSEPDSDSGSHAWVAEAWTASFGPAPARFPEPAKLVIPPGGSGCTALPEPAGPLQALVWLVQRGECNFLDKLVAAQQSGARGVLVLSSEAERITPSLGAGESWEWGAGDPWLVLLGRAASAGIVDRLTKGRGEGEMWVNVQVLQREVSTRTGPRYLFVDGKPLVNTVLMDQAGRL</sequence>
<dbReference type="PANTHER" id="PTHR45679">
    <property type="entry name" value="ER DEGRADATION-ENHANCING ALPHA-MANNOSIDASE-LIKE PROTEIN 2"/>
    <property type="match status" value="1"/>
</dbReference>
<name>A0A167J4P9_CALVF</name>
<dbReference type="STRING" id="1330018.A0A167J4P9"/>
<feature type="active site" evidence="5">
    <location>
        <position position="273"/>
    </location>
</feature>
<keyword evidence="8" id="KW-0732">Signal</keyword>
<feature type="domain" description="PA" evidence="9">
    <location>
        <begin position="692"/>
        <end position="754"/>
    </location>
</feature>